<dbReference type="Gene3D" id="3.40.50.720">
    <property type="entry name" value="NAD(P)-binding Rossmann-like Domain"/>
    <property type="match status" value="1"/>
</dbReference>
<dbReference type="InterPro" id="IPR036453">
    <property type="entry name" value="GluRdtase_dimer_dom_sf"/>
</dbReference>
<feature type="site" description="Important for activity" evidence="8 12">
    <location>
        <position position="90"/>
    </location>
</feature>
<name>B8GJJ4_METPE</name>
<dbReference type="GeneID" id="7271291"/>
<dbReference type="PROSITE" id="PS00747">
    <property type="entry name" value="GLUTR"/>
    <property type="match status" value="1"/>
</dbReference>
<dbReference type="PANTHER" id="PTHR43013:SF1">
    <property type="entry name" value="GLUTAMYL-TRNA REDUCTASE"/>
    <property type="match status" value="1"/>
</dbReference>
<dbReference type="EMBL" id="CP001338">
    <property type="protein sequence ID" value="ACL17035.1"/>
    <property type="molecule type" value="Genomic_DNA"/>
</dbReference>
<evidence type="ECO:0000256" key="6">
    <source>
        <dbReference type="ARBA" id="ARBA00023244"/>
    </source>
</evidence>
<keyword evidence="5 8" id="KW-0560">Oxidoreductase</keyword>
<dbReference type="PANTHER" id="PTHR43013">
    <property type="entry name" value="GLUTAMYL-TRNA REDUCTASE"/>
    <property type="match status" value="1"/>
</dbReference>
<dbReference type="Pfam" id="PF01488">
    <property type="entry name" value="Shikimate_DH"/>
    <property type="match status" value="1"/>
</dbReference>
<feature type="binding site" evidence="8 10">
    <location>
        <position position="111"/>
    </location>
    <ligand>
        <name>substrate</name>
    </ligand>
</feature>
<protein>
    <recommendedName>
        <fullName evidence="3 8">Glutamyl-tRNA reductase</fullName>
        <shortName evidence="8">GluTR</shortName>
        <ecNumber evidence="3 8">1.2.1.70</ecNumber>
    </recommendedName>
</protein>
<reference evidence="17 18" key="1">
    <citation type="journal article" date="2015" name="Genome Announc.">
        <title>Complete Genome Sequence of Methanosphaerula palustris E1-9CT, a Hydrogenotrophic Methanogen Isolated from a Minerotrophic Fen Peatland.</title>
        <authorList>
            <person name="Cadillo-Quiroz H."/>
            <person name="Browne P."/>
            <person name="Kyrpides N."/>
            <person name="Woyke T."/>
            <person name="Goodwin L."/>
            <person name="Detter C."/>
            <person name="Yavitt J.B."/>
            <person name="Zinder S.H."/>
        </authorList>
    </citation>
    <scope>NUCLEOTIDE SEQUENCE [LARGE SCALE GENOMIC DNA]</scope>
    <source>
        <strain evidence="18">ATCC BAA-1556 / DSM 19958 / E1-9c</strain>
    </source>
</reference>
<dbReference type="Pfam" id="PF00745">
    <property type="entry name" value="GlutR_dimer"/>
    <property type="match status" value="1"/>
</dbReference>
<feature type="domain" description="Glutamyl-tRNA reductase N-terminal" evidence="16">
    <location>
        <begin position="14"/>
        <end position="147"/>
    </location>
</feature>
<evidence type="ECO:0000256" key="10">
    <source>
        <dbReference type="PIRSR" id="PIRSR000445-2"/>
    </source>
</evidence>
<feature type="active site" description="Nucleophile" evidence="8 9">
    <location>
        <position position="53"/>
    </location>
</feature>
<dbReference type="InterPro" id="IPR015896">
    <property type="entry name" value="4pyrrol_synth_GluRdtase_dimer"/>
</dbReference>
<dbReference type="Pfam" id="PF05201">
    <property type="entry name" value="GlutR_N"/>
    <property type="match status" value="1"/>
</dbReference>
<dbReference type="HAMAP" id="MF_00087">
    <property type="entry name" value="Glu_tRNA_reductase"/>
    <property type="match status" value="1"/>
</dbReference>
<evidence type="ECO:0000259" key="15">
    <source>
        <dbReference type="Pfam" id="PF01488"/>
    </source>
</evidence>
<evidence type="ECO:0000256" key="3">
    <source>
        <dbReference type="ARBA" id="ARBA00012970"/>
    </source>
</evidence>
<dbReference type="HOGENOM" id="CLU_035113_0_0_2"/>
<comment type="subunit">
    <text evidence="8">Homodimer.</text>
</comment>
<keyword evidence="18" id="KW-1185">Reference proteome</keyword>
<feature type="domain" description="Tetrapyrrole biosynthesis glutamyl-tRNA reductase dimerisation" evidence="14">
    <location>
        <begin position="317"/>
        <end position="410"/>
    </location>
</feature>
<dbReference type="InterPro" id="IPR018214">
    <property type="entry name" value="GluRdtase_CS"/>
</dbReference>
<evidence type="ECO:0000256" key="2">
    <source>
        <dbReference type="ARBA" id="ARBA00005916"/>
    </source>
</evidence>
<dbReference type="AlphaFoldDB" id="B8GJJ4"/>
<evidence type="ECO:0000259" key="16">
    <source>
        <dbReference type="Pfam" id="PF05201"/>
    </source>
</evidence>
<comment type="pathway">
    <text evidence="1 8 13">Porphyrin-containing compound metabolism; protoporphyrin-IX biosynthesis; 5-aminolevulinate from L-glutamyl-tRNA(Glu): step 1/2.</text>
</comment>
<sequence length="425" mass="46559">MAVDPLFAHIAIGGMNHHTADMDMLEQFRFGDEEQFLADIQVHFKGAILLQTCNRVEILVQGTGAGLTEYLHELGRASFEVREDLDAIRHLLEVACGIDSMIVGEDQILGQLKKALAAAQTAGACSPLIEQCVNKAVHVGVEVRRRTEINRGAVSIGSAAVTLAEELLGTLTGRHILVVGGGEIGMLVTQALAAKDLTAIYVANRTYARAVQLASKIGGKAVTMAEMHRYLVLSDVVISCTSAPHPIIRCEELKEVMKGRCWPLEGHPRPLILIDIAQPRDVEVGADQIDGVHLCTIDNLRTISQNNLDYRKSEASRAQTYIEEELNQFVQLINRKAADDHLSMLHSWAEQIRVRERDRALARLGSEDQRAVAVVDDLTRVLVKKLLTDATFSIRASAECGEMEAAASLVHAITQGEKLCIQKKE</sequence>
<comment type="catalytic activity">
    <reaction evidence="7 8 13">
        <text>(S)-4-amino-5-oxopentanoate + tRNA(Glu) + NADP(+) = L-glutamyl-tRNA(Glu) + NADPH + H(+)</text>
        <dbReference type="Rhea" id="RHEA:12344"/>
        <dbReference type="Rhea" id="RHEA-COMP:9663"/>
        <dbReference type="Rhea" id="RHEA-COMP:9680"/>
        <dbReference type="ChEBI" id="CHEBI:15378"/>
        <dbReference type="ChEBI" id="CHEBI:57501"/>
        <dbReference type="ChEBI" id="CHEBI:57783"/>
        <dbReference type="ChEBI" id="CHEBI:58349"/>
        <dbReference type="ChEBI" id="CHEBI:78442"/>
        <dbReference type="ChEBI" id="CHEBI:78520"/>
        <dbReference type="EC" id="1.2.1.70"/>
    </reaction>
</comment>
<comment type="miscellaneous">
    <text evidence="8">During catalysis, the active site Cys acts as a nucleophile attacking the alpha-carbonyl group of tRNA-bound glutamate with the formation of a thioester intermediate between enzyme and glutamate, and the concomitant release of tRNA(Glu). The thioester intermediate is finally reduced by direct hydride transfer from NADPH, to form the product GSA.</text>
</comment>
<dbReference type="SUPFAM" id="SSF69075">
    <property type="entry name" value="Glutamyl tRNA-reductase dimerization domain"/>
    <property type="match status" value="1"/>
</dbReference>
<comment type="domain">
    <text evidence="8">Possesses an unusual extended V-shaped dimeric structure with each monomer consisting of three distinct domains arranged along a curved 'spinal' alpha-helix. The N-terminal catalytic domain specifically recognizes the glutamate moiety of the substrate. The second domain is the NADPH-binding domain, and the third C-terminal domain is responsible for dimerization.</text>
</comment>
<evidence type="ECO:0000259" key="14">
    <source>
        <dbReference type="Pfam" id="PF00745"/>
    </source>
</evidence>
<evidence type="ECO:0000256" key="11">
    <source>
        <dbReference type="PIRSR" id="PIRSR000445-3"/>
    </source>
</evidence>
<proteinExistence type="inferred from homology"/>
<evidence type="ECO:0000313" key="18">
    <source>
        <dbReference type="Proteomes" id="UP000002457"/>
    </source>
</evidence>
<dbReference type="FunFam" id="3.40.50.720:FF:000031">
    <property type="entry name" value="Glutamyl-tRNA reductase"/>
    <property type="match status" value="1"/>
</dbReference>
<dbReference type="Gene3D" id="3.30.460.30">
    <property type="entry name" value="Glutamyl-tRNA reductase, N-terminal domain"/>
    <property type="match status" value="1"/>
</dbReference>
<dbReference type="KEGG" id="mpl:Mpal_1728"/>
<dbReference type="RefSeq" id="WP_012618354.1">
    <property type="nucleotide sequence ID" value="NC_011832.1"/>
</dbReference>
<keyword evidence="6 8" id="KW-0627">Porphyrin biosynthesis</keyword>
<dbReference type="EC" id="1.2.1.70" evidence="3 8"/>
<dbReference type="GO" id="GO:0050661">
    <property type="term" value="F:NADP binding"/>
    <property type="evidence" value="ECO:0007669"/>
    <property type="project" value="InterPro"/>
</dbReference>
<evidence type="ECO:0000313" key="17">
    <source>
        <dbReference type="EMBL" id="ACL17035.1"/>
    </source>
</evidence>
<dbReference type="Proteomes" id="UP000002457">
    <property type="component" value="Chromosome"/>
</dbReference>
<feature type="binding site" evidence="8 10">
    <location>
        <position position="100"/>
    </location>
    <ligand>
        <name>substrate</name>
    </ligand>
</feature>
<dbReference type="InterPro" id="IPR015895">
    <property type="entry name" value="4pyrrol_synth_GluRdtase_N"/>
</dbReference>
<dbReference type="GO" id="GO:0019353">
    <property type="term" value="P:protoporphyrinogen IX biosynthetic process from glutamate"/>
    <property type="evidence" value="ECO:0007669"/>
    <property type="project" value="TreeGrafter"/>
</dbReference>
<dbReference type="GO" id="GO:0008883">
    <property type="term" value="F:glutamyl-tRNA reductase activity"/>
    <property type="evidence" value="ECO:0007669"/>
    <property type="project" value="UniProtKB-UniRule"/>
</dbReference>
<feature type="binding site" evidence="8 10">
    <location>
        <begin position="52"/>
        <end position="55"/>
    </location>
    <ligand>
        <name>substrate</name>
    </ligand>
</feature>
<dbReference type="UniPathway" id="UPA00251">
    <property type="reaction ID" value="UER00316"/>
</dbReference>
<keyword evidence="4 8" id="KW-0521">NADP</keyword>
<dbReference type="NCBIfam" id="TIGR01035">
    <property type="entry name" value="hemA"/>
    <property type="match status" value="1"/>
</dbReference>
<dbReference type="PIRSF" id="PIRSF000445">
    <property type="entry name" value="4pyrrol_synth_GluRdtase"/>
    <property type="match status" value="1"/>
</dbReference>
<evidence type="ECO:0000256" key="12">
    <source>
        <dbReference type="PIRSR" id="PIRSR000445-4"/>
    </source>
</evidence>
<evidence type="ECO:0000256" key="13">
    <source>
        <dbReference type="RuleBase" id="RU000584"/>
    </source>
</evidence>
<dbReference type="InterPro" id="IPR036343">
    <property type="entry name" value="GluRdtase_N_sf"/>
</dbReference>
<evidence type="ECO:0000256" key="7">
    <source>
        <dbReference type="ARBA" id="ARBA00047464"/>
    </source>
</evidence>
<dbReference type="CDD" id="cd05213">
    <property type="entry name" value="NAD_bind_Glutamyl_tRNA_reduct"/>
    <property type="match status" value="1"/>
</dbReference>
<comment type="similarity">
    <text evidence="2 8 13">Belongs to the glutamyl-tRNA reductase family.</text>
</comment>
<evidence type="ECO:0000256" key="1">
    <source>
        <dbReference type="ARBA" id="ARBA00005059"/>
    </source>
</evidence>
<evidence type="ECO:0000256" key="4">
    <source>
        <dbReference type="ARBA" id="ARBA00022857"/>
    </source>
</evidence>
<dbReference type="SUPFAM" id="SSF51735">
    <property type="entry name" value="NAD(P)-binding Rossmann-fold domains"/>
    <property type="match status" value="1"/>
</dbReference>
<evidence type="ECO:0000256" key="5">
    <source>
        <dbReference type="ARBA" id="ARBA00023002"/>
    </source>
</evidence>
<feature type="domain" description="Quinate/shikimate 5-dehydrogenase/glutamyl-tRNA reductase" evidence="15">
    <location>
        <begin position="163"/>
        <end position="303"/>
    </location>
</feature>
<feature type="binding site" evidence="8 11">
    <location>
        <begin position="180"/>
        <end position="185"/>
    </location>
    <ligand>
        <name>NADP(+)</name>
        <dbReference type="ChEBI" id="CHEBI:58349"/>
    </ligand>
</feature>
<dbReference type="SUPFAM" id="SSF69742">
    <property type="entry name" value="Glutamyl tRNA-reductase catalytic, N-terminal domain"/>
    <property type="match status" value="1"/>
</dbReference>
<dbReference type="InterPro" id="IPR000343">
    <property type="entry name" value="4pyrrol_synth_GluRdtase"/>
</dbReference>
<dbReference type="InterPro" id="IPR006151">
    <property type="entry name" value="Shikm_DH/Glu-tRNA_Rdtase"/>
</dbReference>
<gene>
    <name evidence="8" type="primary">hemA</name>
    <name evidence="17" type="ordered locus">Mpal_1728</name>
</gene>
<dbReference type="InterPro" id="IPR036291">
    <property type="entry name" value="NAD(P)-bd_dom_sf"/>
</dbReference>
<comment type="function">
    <text evidence="8">Catalyzes the NADPH-dependent reduction of glutamyl-tRNA(Glu) to glutamate 1-semialdehyde (GSA).</text>
</comment>
<accession>B8GJJ4</accession>
<dbReference type="eggNOG" id="arCOG01036">
    <property type="taxonomic scope" value="Archaea"/>
</dbReference>
<evidence type="ECO:0000256" key="9">
    <source>
        <dbReference type="PIRSR" id="PIRSR000445-1"/>
    </source>
</evidence>
<dbReference type="OrthoDB" id="4562at2157"/>
<evidence type="ECO:0000256" key="8">
    <source>
        <dbReference type="HAMAP-Rule" id="MF_00087"/>
    </source>
</evidence>
<dbReference type="STRING" id="521011.Mpal_1728"/>
<feature type="binding site" evidence="8 10">
    <location>
        <begin position="105"/>
        <end position="107"/>
    </location>
    <ligand>
        <name>substrate</name>
    </ligand>
</feature>
<organism evidence="17 18">
    <name type="scientific">Methanosphaerula palustris (strain ATCC BAA-1556 / DSM 19958 / E1-9c)</name>
    <dbReference type="NCBI Taxonomy" id="521011"/>
    <lineage>
        <taxon>Archaea</taxon>
        <taxon>Methanobacteriati</taxon>
        <taxon>Methanobacteriota</taxon>
        <taxon>Stenosarchaea group</taxon>
        <taxon>Methanomicrobia</taxon>
        <taxon>Methanomicrobiales</taxon>
        <taxon>Methanoregulaceae</taxon>
        <taxon>Methanosphaerula</taxon>
    </lineage>
</organism>